<proteinExistence type="predicted"/>
<dbReference type="RefSeq" id="XP_001880325.1">
    <property type="nucleotide sequence ID" value="XM_001880290.1"/>
</dbReference>
<dbReference type="HOGENOM" id="CLU_1627357_0_0_1"/>
<dbReference type="Proteomes" id="UP000001194">
    <property type="component" value="Unassembled WGS sequence"/>
</dbReference>
<dbReference type="GeneID" id="6076109"/>
<accession>B0D846</accession>
<reference evidence="1 2" key="1">
    <citation type="journal article" date="2008" name="Nature">
        <title>The genome of Laccaria bicolor provides insights into mycorrhizal symbiosis.</title>
        <authorList>
            <person name="Martin F."/>
            <person name="Aerts A."/>
            <person name="Ahren D."/>
            <person name="Brun A."/>
            <person name="Danchin E.G.J."/>
            <person name="Duchaussoy F."/>
            <person name="Gibon J."/>
            <person name="Kohler A."/>
            <person name="Lindquist E."/>
            <person name="Pereda V."/>
            <person name="Salamov A."/>
            <person name="Shapiro H.J."/>
            <person name="Wuyts J."/>
            <person name="Blaudez D."/>
            <person name="Buee M."/>
            <person name="Brokstein P."/>
            <person name="Canbaeck B."/>
            <person name="Cohen D."/>
            <person name="Courty P.E."/>
            <person name="Coutinho P.M."/>
            <person name="Delaruelle C."/>
            <person name="Detter J.C."/>
            <person name="Deveau A."/>
            <person name="DiFazio S."/>
            <person name="Duplessis S."/>
            <person name="Fraissinet-Tachet L."/>
            <person name="Lucic E."/>
            <person name="Frey-Klett P."/>
            <person name="Fourrey C."/>
            <person name="Feussner I."/>
            <person name="Gay G."/>
            <person name="Grimwood J."/>
            <person name="Hoegger P.J."/>
            <person name="Jain P."/>
            <person name="Kilaru S."/>
            <person name="Labbe J."/>
            <person name="Lin Y.C."/>
            <person name="Legue V."/>
            <person name="Le Tacon F."/>
            <person name="Marmeisse R."/>
            <person name="Melayah D."/>
            <person name="Montanini B."/>
            <person name="Muratet M."/>
            <person name="Nehls U."/>
            <person name="Niculita-Hirzel H."/>
            <person name="Oudot-Le Secq M.P."/>
            <person name="Peter M."/>
            <person name="Quesneville H."/>
            <person name="Rajashekar B."/>
            <person name="Reich M."/>
            <person name="Rouhier N."/>
            <person name="Schmutz J."/>
            <person name="Yin T."/>
            <person name="Chalot M."/>
            <person name="Henrissat B."/>
            <person name="Kuees U."/>
            <person name="Lucas S."/>
            <person name="Van de Peer Y."/>
            <person name="Podila G.K."/>
            <person name="Polle A."/>
            <person name="Pukkila P.J."/>
            <person name="Richardson P.M."/>
            <person name="Rouze P."/>
            <person name="Sanders I.R."/>
            <person name="Stajich J.E."/>
            <person name="Tunlid A."/>
            <person name="Tuskan G."/>
            <person name="Grigoriev I.V."/>
        </authorList>
    </citation>
    <scope>NUCLEOTIDE SEQUENCE [LARGE SCALE GENOMIC DNA]</scope>
    <source>
        <strain evidence="2">S238N-H82 / ATCC MYA-4686</strain>
    </source>
</reference>
<protein>
    <submittedName>
        <fullName evidence="1">Predicted protein</fullName>
    </submittedName>
</protein>
<sequence length="163" mass="18251">MILRISNRMNPFLRVYVSDYHTILSFQLLILWLHQRLSSQNQRMCTSLQLPVLRAVPALEALYSVTLLCAPVLDHAQYRTFPLAHATGLEKEDSGFGTSSENKPAFVSTTTEYITASGNAATHCIQCCTRPIAIRTIGVALKINQHPILPFQPRPSQRSPAIY</sequence>
<keyword evidence="2" id="KW-1185">Reference proteome</keyword>
<evidence type="ECO:0000313" key="1">
    <source>
        <dbReference type="EMBL" id="EDR09012.1"/>
    </source>
</evidence>
<dbReference type="AlphaFoldDB" id="B0D846"/>
<dbReference type="KEGG" id="lbc:LACBIDRAFT_326684"/>
<dbReference type="EMBL" id="DS547100">
    <property type="protein sequence ID" value="EDR09012.1"/>
    <property type="molecule type" value="Genomic_DNA"/>
</dbReference>
<gene>
    <name evidence="1" type="ORF">LACBIDRAFT_326684</name>
</gene>
<organism evidence="2">
    <name type="scientific">Laccaria bicolor (strain S238N-H82 / ATCC MYA-4686)</name>
    <name type="common">Bicoloured deceiver</name>
    <name type="synonym">Laccaria laccata var. bicolor</name>
    <dbReference type="NCBI Taxonomy" id="486041"/>
    <lineage>
        <taxon>Eukaryota</taxon>
        <taxon>Fungi</taxon>
        <taxon>Dikarya</taxon>
        <taxon>Basidiomycota</taxon>
        <taxon>Agaricomycotina</taxon>
        <taxon>Agaricomycetes</taxon>
        <taxon>Agaricomycetidae</taxon>
        <taxon>Agaricales</taxon>
        <taxon>Agaricineae</taxon>
        <taxon>Hydnangiaceae</taxon>
        <taxon>Laccaria</taxon>
    </lineage>
</organism>
<name>B0D846_LACBS</name>
<evidence type="ECO:0000313" key="2">
    <source>
        <dbReference type="Proteomes" id="UP000001194"/>
    </source>
</evidence>
<dbReference type="InParanoid" id="B0D846"/>